<gene>
    <name evidence="1" type="ORF">H7U22_13470</name>
</gene>
<dbReference type="SUPFAM" id="SSF54285">
    <property type="entry name" value="MoaD/ThiS"/>
    <property type="match status" value="1"/>
</dbReference>
<name>A0ABR7KU24_9SPHI</name>
<dbReference type="RefSeq" id="WP_187071885.1">
    <property type="nucleotide sequence ID" value="NZ_JACRYL010000011.1"/>
</dbReference>
<sequence length="77" mass="8721">MEIELLSFGKIAEFITVKRLMLDGISDTDGLKKHLEDKFPQLSEMKYKLAVDKRIIQENTILQNKAIIAIMPPFSGG</sequence>
<comment type="caution">
    <text evidence="1">The sequence shown here is derived from an EMBL/GenBank/DDBJ whole genome shotgun (WGS) entry which is preliminary data.</text>
</comment>
<proteinExistence type="predicted"/>
<organism evidence="1 2">
    <name type="scientific">Pedobacter fastidiosus</name>
    <dbReference type="NCBI Taxonomy" id="2765361"/>
    <lineage>
        <taxon>Bacteria</taxon>
        <taxon>Pseudomonadati</taxon>
        <taxon>Bacteroidota</taxon>
        <taxon>Sphingobacteriia</taxon>
        <taxon>Sphingobacteriales</taxon>
        <taxon>Sphingobacteriaceae</taxon>
        <taxon>Pedobacter</taxon>
    </lineage>
</organism>
<evidence type="ECO:0000313" key="1">
    <source>
        <dbReference type="EMBL" id="MBC6111429.1"/>
    </source>
</evidence>
<keyword evidence="2" id="KW-1185">Reference proteome</keyword>
<dbReference type="Pfam" id="PF02597">
    <property type="entry name" value="ThiS"/>
    <property type="match status" value="1"/>
</dbReference>
<dbReference type="InterPro" id="IPR003749">
    <property type="entry name" value="ThiS/MoaD-like"/>
</dbReference>
<dbReference type="InterPro" id="IPR016155">
    <property type="entry name" value="Mopterin_synth/thiamin_S_b"/>
</dbReference>
<accession>A0ABR7KU24</accession>
<dbReference type="InterPro" id="IPR012675">
    <property type="entry name" value="Beta-grasp_dom_sf"/>
</dbReference>
<reference evidence="1 2" key="1">
    <citation type="submission" date="2020-08" db="EMBL/GenBank/DDBJ databases">
        <authorList>
            <person name="Sun Q."/>
            <person name="Inoue M."/>
        </authorList>
    </citation>
    <scope>NUCLEOTIDE SEQUENCE [LARGE SCALE GENOMIC DNA]</scope>
    <source>
        <strain evidence="1 2">CCM 8938</strain>
    </source>
</reference>
<dbReference type="Gene3D" id="3.10.20.30">
    <property type="match status" value="1"/>
</dbReference>
<evidence type="ECO:0000313" key="2">
    <source>
        <dbReference type="Proteomes" id="UP000652755"/>
    </source>
</evidence>
<dbReference type="EMBL" id="JACRYL010000011">
    <property type="protein sequence ID" value="MBC6111429.1"/>
    <property type="molecule type" value="Genomic_DNA"/>
</dbReference>
<protein>
    <submittedName>
        <fullName evidence="1">MoaD/ThiS family protein</fullName>
    </submittedName>
</protein>
<dbReference type="Proteomes" id="UP000652755">
    <property type="component" value="Unassembled WGS sequence"/>
</dbReference>